<accession>A0AAV5X1X3</accession>
<feature type="non-terminal residue" evidence="2">
    <location>
        <position position="1"/>
    </location>
</feature>
<comment type="caution">
    <text evidence="2">The sequence shown here is derived from an EMBL/GenBank/DDBJ whole genome shotgun (WGS) entry which is preliminary data.</text>
</comment>
<name>A0AAV5X1X3_9BILA</name>
<evidence type="ECO:0000313" key="3">
    <source>
        <dbReference type="Proteomes" id="UP001432322"/>
    </source>
</evidence>
<sequence length="197" mass="21585">TGLPAFASANKEDFKELIEQAEEKREKEEQKEKQIQQLIEARRTGRTPLGSVFNMAATIPLQQESLLQAIPIRPTELMRSQSLLVTVATSIQTSVDASTLDLFSFGAQFGPSTSDCECQTDSSESCDEGIQTWASTEDICTQIDPLDRLQLEGRSETCSGVQAVPVFITAGIQPEVSSIFSGAVESSEEDEEEEEEE</sequence>
<evidence type="ECO:0000313" key="2">
    <source>
        <dbReference type="EMBL" id="GMT37790.1"/>
    </source>
</evidence>
<feature type="non-terminal residue" evidence="2">
    <location>
        <position position="197"/>
    </location>
</feature>
<dbReference type="Proteomes" id="UP001432322">
    <property type="component" value="Unassembled WGS sequence"/>
</dbReference>
<keyword evidence="3" id="KW-1185">Reference proteome</keyword>
<feature type="coiled-coil region" evidence="1">
    <location>
        <begin position="7"/>
        <end position="44"/>
    </location>
</feature>
<reference evidence="2" key="1">
    <citation type="submission" date="2023-10" db="EMBL/GenBank/DDBJ databases">
        <title>Genome assembly of Pristionchus species.</title>
        <authorList>
            <person name="Yoshida K."/>
            <person name="Sommer R.J."/>
        </authorList>
    </citation>
    <scope>NUCLEOTIDE SEQUENCE</scope>
    <source>
        <strain evidence="2">RS5133</strain>
    </source>
</reference>
<dbReference type="AlphaFoldDB" id="A0AAV5X1X3"/>
<evidence type="ECO:0000256" key="1">
    <source>
        <dbReference type="SAM" id="Coils"/>
    </source>
</evidence>
<keyword evidence="1" id="KW-0175">Coiled coil</keyword>
<dbReference type="EMBL" id="BTSY01000267">
    <property type="protein sequence ID" value="GMT37790.1"/>
    <property type="molecule type" value="Genomic_DNA"/>
</dbReference>
<protein>
    <submittedName>
        <fullName evidence="2">Uncharacterized protein</fullName>
    </submittedName>
</protein>
<gene>
    <name evidence="2" type="ORF">PFISCL1PPCAC_29087</name>
</gene>
<organism evidence="2 3">
    <name type="scientific">Pristionchus fissidentatus</name>
    <dbReference type="NCBI Taxonomy" id="1538716"/>
    <lineage>
        <taxon>Eukaryota</taxon>
        <taxon>Metazoa</taxon>
        <taxon>Ecdysozoa</taxon>
        <taxon>Nematoda</taxon>
        <taxon>Chromadorea</taxon>
        <taxon>Rhabditida</taxon>
        <taxon>Rhabditina</taxon>
        <taxon>Diplogasteromorpha</taxon>
        <taxon>Diplogasteroidea</taxon>
        <taxon>Neodiplogasteridae</taxon>
        <taxon>Pristionchus</taxon>
    </lineage>
</organism>
<proteinExistence type="predicted"/>